<reference evidence="6 7" key="1">
    <citation type="submission" date="2015-03" db="EMBL/GenBank/DDBJ databases">
        <title>Draft genome sequence of Elstera litoralis.</title>
        <authorList>
            <person name="Rahalkar M.C."/>
            <person name="Dhakephalkar P.K."/>
            <person name="Pore S.D."/>
            <person name="Arora P."/>
            <person name="Kapse N.G."/>
            <person name="Pandit P.S."/>
        </authorList>
    </citation>
    <scope>NUCLEOTIDE SEQUENCE [LARGE SCALE GENOMIC DNA]</scope>
    <source>
        <strain evidence="6 7">Dia-1</strain>
    </source>
</reference>
<dbReference type="PRINTS" id="PR00039">
    <property type="entry name" value="HTHLYSR"/>
</dbReference>
<dbReference type="PROSITE" id="PS50931">
    <property type="entry name" value="HTH_LYSR"/>
    <property type="match status" value="1"/>
</dbReference>
<dbReference type="SUPFAM" id="SSF46785">
    <property type="entry name" value="Winged helix' DNA-binding domain"/>
    <property type="match status" value="1"/>
</dbReference>
<keyword evidence="4" id="KW-0804">Transcription</keyword>
<organism evidence="6 7">
    <name type="scientific">Elstera litoralis</name>
    <dbReference type="NCBI Taxonomy" id="552518"/>
    <lineage>
        <taxon>Bacteria</taxon>
        <taxon>Pseudomonadati</taxon>
        <taxon>Pseudomonadota</taxon>
        <taxon>Alphaproteobacteria</taxon>
        <taxon>Rhodospirillales</taxon>
        <taxon>Rhodospirillaceae</taxon>
        <taxon>Elstera</taxon>
    </lineage>
</organism>
<keyword evidence="2" id="KW-0805">Transcription regulation</keyword>
<feature type="domain" description="HTH lysR-type" evidence="5">
    <location>
        <begin position="20"/>
        <end position="67"/>
    </location>
</feature>
<name>A0A0F3IIY4_9PROT</name>
<evidence type="ECO:0000256" key="2">
    <source>
        <dbReference type="ARBA" id="ARBA00023015"/>
    </source>
</evidence>
<proteinExistence type="inferred from homology"/>
<dbReference type="EMBL" id="LAJY01000915">
    <property type="protein sequence ID" value="KJV06498.1"/>
    <property type="molecule type" value="Genomic_DNA"/>
</dbReference>
<keyword evidence="7" id="KW-1185">Reference proteome</keyword>
<dbReference type="GO" id="GO:0003677">
    <property type="term" value="F:DNA binding"/>
    <property type="evidence" value="ECO:0007669"/>
    <property type="project" value="UniProtKB-KW"/>
</dbReference>
<dbReference type="Gene3D" id="1.10.10.10">
    <property type="entry name" value="Winged helix-like DNA-binding domain superfamily/Winged helix DNA-binding domain"/>
    <property type="match status" value="1"/>
</dbReference>
<dbReference type="InterPro" id="IPR050176">
    <property type="entry name" value="LTTR"/>
</dbReference>
<evidence type="ECO:0000256" key="4">
    <source>
        <dbReference type="ARBA" id="ARBA00023163"/>
    </source>
</evidence>
<evidence type="ECO:0000313" key="6">
    <source>
        <dbReference type="EMBL" id="KJV06498.1"/>
    </source>
</evidence>
<evidence type="ECO:0000256" key="1">
    <source>
        <dbReference type="ARBA" id="ARBA00009437"/>
    </source>
</evidence>
<dbReference type="GO" id="GO:0003700">
    <property type="term" value="F:DNA-binding transcription factor activity"/>
    <property type="evidence" value="ECO:0007669"/>
    <property type="project" value="InterPro"/>
</dbReference>
<comment type="similarity">
    <text evidence="1">Belongs to the LysR transcriptional regulatory family.</text>
</comment>
<evidence type="ECO:0000259" key="5">
    <source>
        <dbReference type="PROSITE" id="PS50931"/>
    </source>
</evidence>
<dbReference type="PANTHER" id="PTHR30579:SF3">
    <property type="entry name" value="TRANSCRIPTIONAL REGULATORY PROTEIN"/>
    <property type="match status" value="1"/>
</dbReference>
<dbReference type="Pfam" id="PF00126">
    <property type="entry name" value="HTH_1"/>
    <property type="match status" value="1"/>
</dbReference>
<dbReference type="Proteomes" id="UP000033774">
    <property type="component" value="Unassembled WGS sequence"/>
</dbReference>
<dbReference type="AlphaFoldDB" id="A0A0F3IIY4"/>
<gene>
    <name evidence="6" type="ORF">VZ95_20690</name>
</gene>
<protein>
    <recommendedName>
        <fullName evidence="5">HTH lysR-type domain-containing protein</fullName>
    </recommendedName>
</protein>
<dbReference type="RefSeq" id="WP_045777549.1">
    <property type="nucleotide sequence ID" value="NZ_LAJY01000915.1"/>
</dbReference>
<comment type="caution">
    <text evidence="6">The sequence shown here is derived from an EMBL/GenBank/DDBJ whole genome shotgun (WGS) entry which is preliminary data.</text>
</comment>
<keyword evidence="3" id="KW-0238">DNA-binding</keyword>
<evidence type="ECO:0000313" key="7">
    <source>
        <dbReference type="Proteomes" id="UP000033774"/>
    </source>
</evidence>
<dbReference type="InterPro" id="IPR000847">
    <property type="entry name" value="LysR_HTH_N"/>
</dbReference>
<dbReference type="PANTHER" id="PTHR30579">
    <property type="entry name" value="TRANSCRIPTIONAL REGULATOR"/>
    <property type="match status" value="1"/>
</dbReference>
<evidence type="ECO:0000256" key="3">
    <source>
        <dbReference type="ARBA" id="ARBA00023125"/>
    </source>
</evidence>
<dbReference type="InterPro" id="IPR036390">
    <property type="entry name" value="WH_DNA-bd_sf"/>
</dbReference>
<accession>A0A0F3IIY4</accession>
<dbReference type="InterPro" id="IPR036388">
    <property type="entry name" value="WH-like_DNA-bd_sf"/>
</dbReference>
<sequence length="67" mass="7584">MTPSSDSNAIVVDPTLIGEIDWNDLRYFLAVSRTGSFSRAASTLNTHQSTVSRRIQILEDRLRSRLF</sequence>